<evidence type="ECO:0000256" key="1">
    <source>
        <dbReference type="SAM" id="Coils"/>
    </source>
</evidence>
<organism evidence="4 5">
    <name type="scientific">Haemonchus contortus</name>
    <name type="common">Barber pole worm</name>
    <dbReference type="NCBI Taxonomy" id="6289"/>
    <lineage>
        <taxon>Eukaryota</taxon>
        <taxon>Metazoa</taxon>
        <taxon>Ecdysozoa</taxon>
        <taxon>Nematoda</taxon>
        <taxon>Chromadorea</taxon>
        <taxon>Rhabditida</taxon>
        <taxon>Rhabditina</taxon>
        <taxon>Rhabditomorpha</taxon>
        <taxon>Strongyloidea</taxon>
        <taxon>Trichostrongylidae</taxon>
        <taxon>Haemonchus</taxon>
    </lineage>
</organism>
<reference evidence="5" key="1">
    <citation type="submission" date="2020-12" db="UniProtKB">
        <authorList>
            <consortium name="WormBaseParasite"/>
        </authorList>
    </citation>
    <scope>IDENTIFICATION</scope>
    <source>
        <strain evidence="5">MHco3</strain>
    </source>
</reference>
<feature type="domain" description="SAC3/GANP/THP3 conserved" evidence="3">
    <location>
        <begin position="413"/>
        <end position="584"/>
    </location>
</feature>
<dbReference type="InterPro" id="IPR045107">
    <property type="entry name" value="SAC3/GANP/THP3"/>
</dbReference>
<dbReference type="AlphaFoldDB" id="A0A7I5EAF5"/>
<dbReference type="InterPro" id="IPR005062">
    <property type="entry name" value="SAC3/GANP/THP3_conserved"/>
</dbReference>
<feature type="domain" description="SAC3/GANP/THP3 conserved" evidence="3">
    <location>
        <begin position="280"/>
        <end position="400"/>
    </location>
</feature>
<feature type="compositionally biased region" description="Basic residues" evidence="2">
    <location>
        <begin position="159"/>
        <end position="169"/>
    </location>
</feature>
<dbReference type="OrthoDB" id="21502at2759"/>
<feature type="compositionally biased region" description="Basic and acidic residues" evidence="2">
    <location>
        <begin position="170"/>
        <end position="180"/>
    </location>
</feature>
<dbReference type="PANTHER" id="PTHR12436:SF3">
    <property type="entry name" value="GERMINAL-CENTER ASSOCIATED NUCLEAR PROTEIN"/>
    <property type="match status" value="1"/>
</dbReference>
<evidence type="ECO:0000256" key="2">
    <source>
        <dbReference type="SAM" id="MobiDB-lite"/>
    </source>
</evidence>
<feature type="compositionally biased region" description="Polar residues" evidence="2">
    <location>
        <begin position="189"/>
        <end position="202"/>
    </location>
</feature>
<dbReference type="OMA" id="WHAVDKE"/>
<name>A0A7I5EAF5_HAECO</name>
<feature type="region of interest" description="Disordered" evidence="2">
    <location>
        <begin position="985"/>
        <end position="1006"/>
    </location>
</feature>
<proteinExistence type="predicted"/>
<dbReference type="Gene3D" id="1.25.40.990">
    <property type="match status" value="1"/>
</dbReference>
<feature type="compositionally biased region" description="Polar residues" evidence="2">
    <location>
        <begin position="120"/>
        <end position="129"/>
    </location>
</feature>
<accession>A0A7I5EAF5</accession>
<dbReference type="Proteomes" id="UP000025227">
    <property type="component" value="Unplaced"/>
</dbReference>
<sequence>MSFEFKIPGSFLKKKAEQEQLGDGNAKPTEAPSLFKRQFPSSRLFGNLTRGGPTSVQNPIRAEGALQSRVQKPRDRRFADWLNSESSSDSTHKLAQPKSDGEGGSVSRFKLLRNVEKNVKPSNRVTNPAGSPGENVPRSSSIFRKRSSTSIASAAAIKRATKLVRAKRSTSREEVSDKDQSVGSAKFSLPSSSSHPAGQDSVSPPRFRATPYAAESKTATRDEAVLLRSLLALIGKHCPSEFDKYQVLEERDKLLSKLREEENKHSDEKSRKVQGLCLGMCTEKERYVRVVQKRISPYECGPSGLDPNRLVKEYARSAADQDNPLPHELRSKELLKNTMDYLLKHVLDDVPGNDDDLATWYDFLWSRTRAIRKEITQLMLTDSTAVSLFESYDLFYVSFQYFTDFYAPKAGLCARIHILCAYKLCHLGFDRFDQNMNTENLAKCLQSLRHLYEDLEMQGETFNTEAEFRGYDVMLHLHDSNIMRQVLSYRKEVRESKPVRLALQLSSALQNKNYVRFFRLLRNEATFLQCCICHRYFNTVLSNALHTMMTAYGIRSEFLLDTAYLLRVLAWDDREDAFNSLALYRVYPNSVDHDQVLFNRDVFVQDPDAPARPYLWIDAKNHAAWSQVVYGPEPFTFFSIATITDSFDDSNRYNKDPVLSAVFEKYSLQSEAQRLMFAEQNPAPMKPASIAHMREEHREARSWVSSTVENVVREVADRESFTICRDVNVEELVSSISSDLVDEFIRELLIDSLSEERRERERERARLKSEKLKEEKIKVVRQLLEQLLDEFIAEKAKAAIREELREGIRVHIETTAQSLIEELWRSRLWHAVDKETKAVLKKTLKSESDEISLGLQRFRDQMELLWLRQFWDVWRARVLDNRRKRQERLHDWETFQGVWNCQMFAPSNYAKRNEPVHRSSPSLALVDSQRVRISLKLVQFKKARSKRLMRKYFDKWRNYVEIRHTLQAMAKRMLHRPKIVSSAQRSPFRPSYADRTRRKRPHSPSFTLLDYSLPDHGPLYDSYRSSYDSQLANPMETSELSSSEYDYRAMFLSDSYFEEFHRYSPSEISKPFRPPSPRPEEYLGKQGEYGMCASTEYDRNSESLILKESTTSDAVEEEEENKYGDEKDVAKASKQEDLFCEASSLHEKMLMFSKELNTLIKRRKRTDDECRQTALEISVSP</sequence>
<dbReference type="WBParaSite" id="HCON_00104530-00001">
    <property type="protein sequence ID" value="HCON_00104530-00001"/>
    <property type="gene ID" value="HCON_00104530"/>
</dbReference>
<dbReference type="PANTHER" id="PTHR12436">
    <property type="entry name" value="80 KDA MCM3-ASSOCIATED PROTEIN"/>
    <property type="match status" value="1"/>
</dbReference>
<evidence type="ECO:0000259" key="3">
    <source>
        <dbReference type="Pfam" id="PF03399"/>
    </source>
</evidence>
<feature type="region of interest" description="Disordered" evidence="2">
    <location>
        <begin position="16"/>
        <end position="207"/>
    </location>
</feature>
<evidence type="ECO:0000313" key="5">
    <source>
        <dbReference type="WBParaSite" id="HCON_00104530-00001"/>
    </source>
</evidence>
<keyword evidence="1" id="KW-0175">Coiled coil</keyword>
<dbReference type="GO" id="GO:0005737">
    <property type="term" value="C:cytoplasm"/>
    <property type="evidence" value="ECO:0007669"/>
    <property type="project" value="TreeGrafter"/>
</dbReference>
<keyword evidence="4" id="KW-1185">Reference proteome</keyword>
<dbReference type="GO" id="GO:0006406">
    <property type="term" value="P:mRNA export from nucleus"/>
    <property type="evidence" value="ECO:0007669"/>
    <property type="project" value="TreeGrafter"/>
</dbReference>
<feature type="compositionally biased region" description="Low complexity" evidence="2">
    <location>
        <begin position="138"/>
        <end position="158"/>
    </location>
</feature>
<dbReference type="GO" id="GO:0070390">
    <property type="term" value="C:transcription export complex 2"/>
    <property type="evidence" value="ECO:0007669"/>
    <property type="project" value="TreeGrafter"/>
</dbReference>
<feature type="coiled-coil region" evidence="1">
    <location>
        <begin position="750"/>
        <end position="790"/>
    </location>
</feature>
<dbReference type="Pfam" id="PF03399">
    <property type="entry name" value="SAC3_GANP"/>
    <property type="match status" value="2"/>
</dbReference>
<protein>
    <submittedName>
        <fullName evidence="5">80 kDa MCM3-associated protein</fullName>
    </submittedName>
</protein>
<evidence type="ECO:0000313" key="4">
    <source>
        <dbReference type="Proteomes" id="UP000025227"/>
    </source>
</evidence>